<reference evidence="1" key="2">
    <citation type="journal article" date="2018" name="Nature">
        <title>A major lineage of non-tailed dsDNA viruses as unrecognized killers of marine bacteria.</title>
        <authorList>
            <person name="Kauffman K.M."/>
            <person name="Hussain F.A."/>
            <person name="Yang J."/>
            <person name="Arevalo P."/>
            <person name="Brown J.M."/>
            <person name="Chang W.K."/>
            <person name="VanInsberghe D."/>
            <person name="Elsherbini J."/>
            <person name="Sharma R.S."/>
            <person name="Cutler M.B."/>
            <person name="Kelly L."/>
            <person name="Polz M.F."/>
        </authorList>
    </citation>
    <scope>NUCLEOTIDE SEQUENCE</scope>
    <source>
        <strain evidence="1">10N.222.46.E12</strain>
    </source>
</reference>
<dbReference type="EMBL" id="MDBS01000001">
    <property type="protein sequence ID" value="PMP33149.1"/>
    <property type="molecule type" value="Genomic_DNA"/>
</dbReference>
<evidence type="ECO:0008006" key="2">
    <source>
        <dbReference type="Google" id="ProtNLM"/>
    </source>
</evidence>
<dbReference type="SUPFAM" id="SSF55874">
    <property type="entry name" value="ATPase domain of HSP90 chaperone/DNA topoisomerase II/histidine kinase"/>
    <property type="match status" value="1"/>
</dbReference>
<dbReference type="Pfam" id="PF13589">
    <property type="entry name" value="HATPase_c_3"/>
    <property type="match status" value="1"/>
</dbReference>
<evidence type="ECO:0000313" key="1">
    <source>
        <dbReference type="EMBL" id="PMP33149.1"/>
    </source>
</evidence>
<reference evidence="1" key="1">
    <citation type="submission" date="2016-07" db="EMBL/GenBank/DDBJ databases">
        <authorList>
            <person name="Kauffman K."/>
            <person name="Arevalo P."/>
            <person name="Polz M.F."/>
        </authorList>
    </citation>
    <scope>NUCLEOTIDE SEQUENCE</scope>
    <source>
        <strain evidence="1">10N.222.46.E12</strain>
    </source>
</reference>
<gene>
    <name evidence="1" type="ORF">BCS90_00065</name>
</gene>
<dbReference type="Gene3D" id="3.30.565.10">
    <property type="entry name" value="Histidine kinase-like ATPase, C-terminal domain"/>
    <property type="match status" value="1"/>
</dbReference>
<dbReference type="RefSeq" id="WP_162299031.1">
    <property type="nucleotide sequence ID" value="NZ_CP170591.1"/>
</dbReference>
<protein>
    <recommendedName>
        <fullName evidence="2">ATP-binding protein</fullName>
    </recommendedName>
</protein>
<dbReference type="AlphaFoldDB" id="A0A7Z1MP99"/>
<name>A0A7Z1MP99_9VIBR</name>
<dbReference type="InterPro" id="IPR036890">
    <property type="entry name" value="HATPase_C_sf"/>
</dbReference>
<sequence length="554" mass="61977">MTNSNNSVQIKINENNFLSNLGAIFSNTGKVINELIQNASRANATTISFTTSVENGRACLTILDDGSGIADMQKLLSIAESGWSSDVDKCNPYGMGFLSTLFACEHIKIQSQHQMLSSSTEAILSGESIVIEDSLRGNGTLIELEGISDALFGYLTSSKYDREVDRIGEGYDIDVVLNGVLMFKNHSRTTLESSTQYIEHKFEYGSIYFDTKHNGLSWLAYLQGALISSTNAVTSSNQLNPHHIVHLNDDVKARMPDRAELLDAETVKQSIRTSVQTLMMQFLQKELKRLGQSFAFDRLLWRKAVNYAPQVLNNVDYLTKSEIGDTKSYELGLAGYDGVEHSQLEQPISRAEVESSLLFALPEHESEEDTININYLKHLRNVLFVNVCGLHADHWIHKCEIREVSELDVSIELVNPTSTAKLNGMYSIPVVMCDQYTLKGEYGQVVIETDAVVVSGDEFDYGTLVIPEREHLSTALGIYANYEDEWGCFSESDKDRDNYLLEKLYNKLRASSPEVLIQKMLDEAFRDSGMKRNLNNLTFTVSFSGTDIVVTETK</sequence>
<comment type="caution">
    <text evidence="1">The sequence shown here is derived from an EMBL/GenBank/DDBJ whole genome shotgun (WGS) entry which is preliminary data.</text>
</comment>
<organism evidence="1">
    <name type="scientific">Vibrio cyclitrophicus</name>
    <dbReference type="NCBI Taxonomy" id="47951"/>
    <lineage>
        <taxon>Bacteria</taxon>
        <taxon>Pseudomonadati</taxon>
        <taxon>Pseudomonadota</taxon>
        <taxon>Gammaproteobacteria</taxon>
        <taxon>Vibrionales</taxon>
        <taxon>Vibrionaceae</taxon>
        <taxon>Vibrio</taxon>
    </lineage>
</organism>
<accession>A0A7Z1MP99</accession>
<proteinExistence type="predicted"/>